<dbReference type="Proteomes" id="UP000241434">
    <property type="component" value="Unassembled WGS sequence"/>
</dbReference>
<dbReference type="InterPro" id="IPR029063">
    <property type="entry name" value="SAM-dependent_MTases_sf"/>
</dbReference>
<reference evidence="2" key="1">
    <citation type="thesis" date="2015" institute="Rutgers" country="The State University of New Jersey, 14 College Farm Rd., New Brunswick, NJ, USA">
        <title>Ammonia toxicity in bacteria and its implications for treatment of and resource recovery from highly nitrogenous organic wastes.</title>
        <authorList>
            <person name="Luther A.K."/>
        </authorList>
    </citation>
    <scope>NUCLEOTIDE SEQUENCE</scope>
    <source>
        <strain evidence="2">RT-10B</strain>
    </source>
</reference>
<dbReference type="CDD" id="cd02440">
    <property type="entry name" value="AdoMet_MTases"/>
    <property type="match status" value="1"/>
</dbReference>
<evidence type="ECO:0000259" key="1">
    <source>
        <dbReference type="Pfam" id="PF05175"/>
    </source>
</evidence>
<dbReference type="AlphaFoldDB" id="A0A2P7PYJ7"/>
<dbReference type="InterPro" id="IPR050210">
    <property type="entry name" value="tRNA_Adenine-N(6)_MTase"/>
</dbReference>
<sequence length="250" mass="28669">MEVKLLENERIDDLQFEGLKIIQSTDGFCFGIDAVLLSNFCKVKKNSKLIDLGTGTGIIPILLAGKSNAKEIYAIEIQDEVADMAKRSVKLNDLEDRVKVINADLKDVTDIFEKYTFDVVTSNPPYMHSKGLINENDKKAISRHSIKCDVEDVIKAASDLLKPNGRFFMVNRPNRLVDMMYFGRKHNLEAKFVRFVHSRETKAPKLILVEYAKYAKAEAKIMDPLYIYDDENKYTKDIMEIYEKKSVEVK</sequence>
<gene>
    <name evidence="2" type="ORF">UF10_07875</name>
</gene>
<proteinExistence type="predicted"/>
<dbReference type="EMBL" id="JYGE01000007">
    <property type="protein sequence ID" value="PSJ30778.1"/>
    <property type="molecule type" value="Genomic_DNA"/>
</dbReference>
<comment type="caution">
    <text evidence="2">The sequence shown here is derived from an EMBL/GenBank/DDBJ whole genome shotgun (WGS) entry which is preliminary data.</text>
</comment>
<evidence type="ECO:0000313" key="3">
    <source>
        <dbReference type="Proteomes" id="UP000241434"/>
    </source>
</evidence>
<dbReference type="GO" id="GO:0008168">
    <property type="term" value="F:methyltransferase activity"/>
    <property type="evidence" value="ECO:0007669"/>
    <property type="project" value="InterPro"/>
</dbReference>
<feature type="domain" description="Methyltransferase small" evidence="1">
    <location>
        <begin position="34"/>
        <end position="173"/>
    </location>
</feature>
<dbReference type="RefSeq" id="WP_106777267.1">
    <property type="nucleotide sequence ID" value="NZ_JYGE01000007.1"/>
</dbReference>
<protein>
    <recommendedName>
        <fullName evidence="1">Methyltransferase small domain-containing protein</fullName>
    </recommendedName>
</protein>
<dbReference type="OrthoDB" id="9777257at2"/>
<accession>A0A2P7PYJ7</accession>
<dbReference type="InterPro" id="IPR007848">
    <property type="entry name" value="Small_mtfrase_dom"/>
</dbReference>
<name>A0A2P7PYJ7_9FIRM</name>
<dbReference type="Gene3D" id="3.40.50.150">
    <property type="entry name" value="Vaccinia Virus protein VP39"/>
    <property type="match status" value="1"/>
</dbReference>
<dbReference type="PANTHER" id="PTHR47739:SF1">
    <property type="entry name" value="TRNA1(VAL) (ADENINE(37)-N6)-METHYLTRANSFERASE"/>
    <property type="match status" value="1"/>
</dbReference>
<dbReference type="SUPFAM" id="SSF53335">
    <property type="entry name" value="S-adenosyl-L-methionine-dependent methyltransferases"/>
    <property type="match status" value="1"/>
</dbReference>
<keyword evidence="3" id="KW-1185">Reference proteome</keyword>
<dbReference type="Pfam" id="PF05175">
    <property type="entry name" value="MTS"/>
    <property type="match status" value="1"/>
</dbReference>
<organism evidence="2 3">
    <name type="scientific">Peptostreptococcus russellii</name>
    <dbReference type="NCBI Taxonomy" id="215200"/>
    <lineage>
        <taxon>Bacteria</taxon>
        <taxon>Bacillati</taxon>
        <taxon>Bacillota</taxon>
        <taxon>Clostridia</taxon>
        <taxon>Peptostreptococcales</taxon>
        <taxon>Peptostreptococcaceae</taxon>
        <taxon>Peptostreptococcus</taxon>
    </lineage>
</organism>
<dbReference type="PANTHER" id="PTHR47739">
    <property type="entry name" value="TRNA1(VAL) (ADENINE(37)-N6)-METHYLTRANSFERASE"/>
    <property type="match status" value="1"/>
</dbReference>
<evidence type="ECO:0000313" key="2">
    <source>
        <dbReference type="EMBL" id="PSJ30778.1"/>
    </source>
</evidence>